<name>A0A1H2E594_9PROT</name>
<reference evidence="2" key="1">
    <citation type="submission" date="2016-10" db="EMBL/GenBank/DDBJ databases">
        <authorList>
            <person name="Varghese N."/>
            <person name="Submissions S."/>
        </authorList>
    </citation>
    <scope>NUCLEOTIDE SEQUENCE [LARGE SCALE GENOMIC DNA]</scope>
    <source>
        <strain evidence="2">Nm10</strain>
    </source>
</reference>
<accession>A0A1H2E594</accession>
<dbReference type="GO" id="GO:0004553">
    <property type="term" value="F:hydrolase activity, hydrolyzing O-glycosyl compounds"/>
    <property type="evidence" value="ECO:0007669"/>
    <property type="project" value="InterPro"/>
</dbReference>
<keyword evidence="2" id="KW-1185">Reference proteome</keyword>
<dbReference type="Proteomes" id="UP000182882">
    <property type="component" value="Unassembled WGS sequence"/>
</dbReference>
<dbReference type="RefSeq" id="WP_062557797.1">
    <property type="nucleotide sequence ID" value="NZ_CP013341.1"/>
</dbReference>
<evidence type="ECO:0000313" key="1">
    <source>
        <dbReference type="EMBL" id="SDT90376.1"/>
    </source>
</evidence>
<dbReference type="GO" id="GO:0000272">
    <property type="term" value="P:polysaccharide catabolic process"/>
    <property type="evidence" value="ECO:0007669"/>
    <property type="project" value="InterPro"/>
</dbReference>
<dbReference type="AlphaFoldDB" id="A0A1H2E594"/>
<evidence type="ECO:0000313" key="2">
    <source>
        <dbReference type="Proteomes" id="UP000182882"/>
    </source>
</evidence>
<proteinExistence type="predicted"/>
<dbReference type="EMBL" id="FNLN01000009">
    <property type="protein sequence ID" value="SDT90376.1"/>
    <property type="molecule type" value="Genomic_DNA"/>
</dbReference>
<dbReference type="InterPro" id="IPR002105">
    <property type="entry name" value="Dockerin_1_rpt"/>
</dbReference>
<dbReference type="Gene3D" id="1.10.1330.10">
    <property type="entry name" value="Dockerin domain"/>
    <property type="match status" value="1"/>
</dbReference>
<organism evidence="1 2">
    <name type="scientific">Nitrosomonas ureae</name>
    <dbReference type="NCBI Taxonomy" id="44577"/>
    <lineage>
        <taxon>Bacteria</taxon>
        <taxon>Pseudomonadati</taxon>
        <taxon>Pseudomonadota</taxon>
        <taxon>Betaproteobacteria</taxon>
        <taxon>Nitrosomonadales</taxon>
        <taxon>Nitrosomonadaceae</taxon>
        <taxon>Nitrosomonas</taxon>
    </lineage>
</organism>
<protein>
    <recommendedName>
        <fullName evidence="3">Dockerin domain-containing protein</fullName>
    </recommendedName>
</protein>
<dbReference type="Pfam" id="PF00404">
    <property type="entry name" value="Dockerin_1"/>
    <property type="match status" value="1"/>
</dbReference>
<dbReference type="KEGG" id="nur:ATY38_01880"/>
<sequence>MRKIYFYLLITALLAGRQVYAQHLDIEVWGEGNALFTGYCRTPGVVGCDLGRLTDVLHLPVGTLPIEAVTGKLIFLADFQDLPGGDFRTKNPGFQSIQHALLPNELLSYRAVGNLKYWDAGLGIWKDAPPEVQISLFGGLEASADVLSDFLKCAGQLICFSDGSFGVDGSTVFTGEGIQGKPELVVDITDNNGILHTHLSFFLENRLGEPGGPHGAYGVEMQLISNARFFPSEPFLIVFNAGLEEEQFAAALLALTGEPSGVDPPPQPIIPVSIPGDVDLDGDVDRIDVALILLAAQNSDPLKPSNAAFDIDGDGVITRNDASVAKDVCSLRLCNIPIEAPATALNVAAVFDSSTGILNLNDIQVGNQHYRAQLQLQDDHLLVLKGVQEDRPRYAVPAHYHIESGTVEIASVYIHGKNYKAILSNVGNSRFRVDHLEELNADLIQR</sequence>
<evidence type="ECO:0008006" key="3">
    <source>
        <dbReference type="Google" id="ProtNLM"/>
    </source>
</evidence>
<dbReference type="SUPFAM" id="SSF63446">
    <property type="entry name" value="Type I dockerin domain"/>
    <property type="match status" value="1"/>
</dbReference>
<dbReference type="InterPro" id="IPR036439">
    <property type="entry name" value="Dockerin_dom_sf"/>
</dbReference>
<gene>
    <name evidence="1" type="ORF">SAMN05216406_10943</name>
</gene>